<dbReference type="SUPFAM" id="SSF55797">
    <property type="entry name" value="PR-1-like"/>
    <property type="match status" value="1"/>
</dbReference>
<dbReference type="InterPro" id="IPR002477">
    <property type="entry name" value="Peptidoglycan-bd-like"/>
</dbReference>
<feature type="compositionally biased region" description="Low complexity" evidence="1">
    <location>
        <begin position="147"/>
        <end position="168"/>
    </location>
</feature>
<dbReference type="InterPro" id="IPR036365">
    <property type="entry name" value="PGBD-like_sf"/>
</dbReference>
<dbReference type="InterPro" id="IPR036366">
    <property type="entry name" value="PGBDSf"/>
</dbReference>
<proteinExistence type="predicted"/>
<feature type="domain" description="SCP" evidence="2">
    <location>
        <begin position="255"/>
        <end position="362"/>
    </location>
</feature>
<dbReference type="Pfam" id="PF00188">
    <property type="entry name" value="CAP"/>
    <property type="match status" value="1"/>
</dbReference>
<keyword evidence="5" id="KW-1185">Reference proteome</keyword>
<name>A0ABR8RQS2_9CELL</name>
<feature type="compositionally biased region" description="Basic and acidic residues" evidence="1">
    <location>
        <begin position="94"/>
        <end position="109"/>
    </location>
</feature>
<feature type="region of interest" description="Disordered" evidence="1">
    <location>
        <begin position="73"/>
        <end position="170"/>
    </location>
</feature>
<dbReference type="RefSeq" id="WP_191795579.1">
    <property type="nucleotide sequence ID" value="NZ_JACSQQ010000008.1"/>
</dbReference>
<feature type="compositionally biased region" description="Basic and acidic residues" evidence="1">
    <location>
        <begin position="32"/>
        <end position="46"/>
    </location>
</feature>
<dbReference type="InterPro" id="IPR035940">
    <property type="entry name" value="CAP_sf"/>
</dbReference>
<dbReference type="Gene3D" id="3.40.33.10">
    <property type="entry name" value="CAP"/>
    <property type="match status" value="1"/>
</dbReference>
<reference evidence="4 5" key="1">
    <citation type="submission" date="2020-08" db="EMBL/GenBank/DDBJ databases">
        <title>A Genomic Blueprint of the Chicken Gut Microbiome.</title>
        <authorList>
            <person name="Gilroy R."/>
            <person name="Ravi A."/>
            <person name="Getino M."/>
            <person name="Pursley I."/>
            <person name="Horton D.L."/>
            <person name="Alikhan N.-F."/>
            <person name="Baker D."/>
            <person name="Gharbi K."/>
            <person name="Hall N."/>
            <person name="Watson M."/>
            <person name="Adriaenssens E.M."/>
            <person name="Foster-Nyarko E."/>
            <person name="Jarju S."/>
            <person name="Secka A."/>
            <person name="Antonio M."/>
            <person name="Oren A."/>
            <person name="Chaudhuri R."/>
            <person name="La Ragione R.M."/>
            <person name="Hildebrand F."/>
            <person name="Pallen M.J."/>
        </authorList>
    </citation>
    <scope>NUCLEOTIDE SEQUENCE [LARGE SCALE GENOMIC DNA]</scope>
    <source>
        <strain evidence="4 5">Sa4CUA1</strain>
    </source>
</reference>
<dbReference type="CDD" id="cd05379">
    <property type="entry name" value="CAP_bacterial"/>
    <property type="match status" value="1"/>
</dbReference>
<sequence length="367" mass="37425">MPDHLPQTRAARRLAEQAAASPSRAQRRRRRAEAVRHARSTTDRARGPRALPQVAVVTLGLVGGLLVVPATQELGGEGPGLEPIGARWDTALGRGDDRASRSADERKPLLAEAGSSGTAGNGTQQPGGAAAEQPTDEDPTPEPPVDEAPAPASEAPAAPPQQGATGPEVQQVQERLQVHGATVSADGVFGPGTDRALRTFQDANGLEPDGVAGPETRAALLAEPTTTPGATGSAGGATSSGGEDAASTGDTAAALTLVNAHRAAAGCPALRADEQLGRAATLHAQDMVAQGYFSHTSLDGRTFGDRVIAQGYARPGGENIAAGQKSAQAVVDAWMASEGHRANILDCDFTTMGLGRAGDTWVQVFGY</sequence>
<feature type="domain" description="Peptidoglycan binding-like" evidence="3">
    <location>
        <begin position="165"/>
        <end position="220"/>
    </location>
</feature>
<accession>A0ABR8RQS2</accession>
<protein>
    <submittedName>
        <fullName evidence="4">Peptidoglycan-binding protein</fullName>
    </submittedName>
</protein>
<organism evidence="4 5">
    <name type="scientific">Oerskovia rustica</name>
    <dbReference type="NCBI Taxonomy" id="2762237"/>
    <lineage>
        <taxon>Bacteria</taxon>
        <taxon>Bacillati</taxon>
        <taxon>Actinomycetota</taxon>
        <taxon>Actinomycetes</taxon>
        <taxon>Micrococcales</taxon>
        <taxon>Cellulomonadaceae</taxon>
        <taxon>Oerskovia</taxon>
    </lineage>
</organism>
<feature type="region of interest" description="Disordered" evidence="1">
    <location>
        <begin position="1"/>
        <end position="49"/>
    </location>
</feature>
<dbReference type="Pfam" id="PF01471">
    <property type="entry name" value="PG_binding_1"/>
    <property type="match status" value="1"/>
</dbReference>
<dbReference type="InterPro" id="IPR014044">
    <property type="entry name" value="CAP_dom"/>
</dbReference>
<evidence type="ECO:0000313" key="5">
    <source>
        <dbReference type="Proteomes" id="UP000641803"/>
    </source>
</evidence>
<dbReference type="PANTHER" id="PTHR31157:SF1">
    <property type="entry name" value="SCP DOMAIN-CONTAINING PROTEIN"/>
    <property type="match status" value="1"/>
</dbReference>
<evidence type="ECO:0000259" key="2">
    <source>
        <dbReference type="Pfam" id="PF00188"/>
    </source>
</evidence>
<evidence type="ECO:0000313" key="4">
    <source>
        <dbReference type="EMBL" id="MBD7950120.1"/>
    </source>
</evidence>
<dbReference type="Proteomes" id="UP000641803">
    <property type="component" value="Unassembled WGS sequence"/>
</dbReference>
<dbReference type="PANTHER" id="PTHR31157">
    <property type="entry name" value="SCP DOMAIN-CONTAINING PROTEIN"/>
    <property type="match status" value="1"/>
</dbReference>
<gene>
    <name evidence="4" type="ORF">H9652_06850</name>
</gene>
<feature type="region of interest" description="Disordered" evidence="1">
    <location>
        <begin position="224"/>
        <end position="247"/>
    </location>
</feature>
<dbReference type="EMBL" id="JACSQQ010000008">
    <property type="protein sequence ID" value="MBD7950120.1"/>
    <property type="molecule type" value="Genomic_DNA"/>
</dbReference>
<comment type="caution">
    <text evidence="4">The sequence shown here is derived from an EMBL/GenBank/DDBJ whole genome shotgun (WGS) entry which is preliminary data.</text>
</comment>
<feature type="compositionally biased region" description="Polar residues" evidence="1">
    <location>
        <begin position="115"/>
        <end position="126"/>
    </location>
</feature>
<evidence type="ECO:0000256" key="1">
    <source>
        <dbReference type="SAM" id="MobiDB-lite"/>
    </source>
</evidence>
<evidence type="ECO:0000259" key="3">
    <source>
        <dbReference type="Pfam" id="PF01471"/>
    </source>
</evidence>
<dbReference type="Gene3D" id="1.10.101.10">
    <property type="entry name" value="PGBD-like superfamily/PGBD"/>
    <property type="match status" value="1"/>
</dbReference>
<dbReference type="SUPFAM" id="SSF47090">
    <property type="entry name" value="PGBD-like"/>
    <property type="match status" value="1"/>
</dbReference>